<evidence type="ECO:0000256" key="1">
    <source>
        <dbReference type="ARBA" id="ARBA00023125"/>
    </source>
</evidence>
<protein>
    <recommendedName>
        <fullName evidence="3">OmpR/PhoB-type domain-containing protein</fullName>
    </recommendedName>
</protein>
<dbReference type="PROSITE" id="PS51755">
    <property type="entry name" value="OMPR_PHOB"/>
    <property type="match status" value="1"/>
</dbReference>
<gene>
    <name evidence="4" type="ORF">ACERZ8_14965</name>
</gene>
<evidence type="ECO:0000313" key="4">
    <source>
        <dbReference type="EMBL" id="MFL4471118.1"/>
    </source>
</evidence>
<name>A0ABW8UVE6_9RHOB</name>
<evidence type="ECO:0000256" key="2">
    <source>
        <dbReference type="PROSITE-ProRule" id="PRU01091"/>
    </source>
</evidence>
<sequence length="38" mass="4120">MERDPSNPKLIKTVRGIGYMLACDVKRCQPSASPAKSA</sequence>
<organism evidence="4 5">
    <name type="scientific">Tateyamaria armeniaca</name>
    <dbReference type="NCBI Taxonomy" id="2518930"/>
    <lineage>
        <taxon>Bacteria</taxon>
        <taxon>Pseudomonadati</taxon>
        <taxon>Pseudomonadota</taxon>
        <taxon>Alphaproteobacteria</taxon>
        <taxon>Rhodobacterales</taxon>
        <taxon>Roseobacteraceae</taxon>
        <taxon>Tateyamaria</taxon>
    </lineage>
</organism>
<comment type="caution">
    <text evidence="4">The sequence shown here is derived from an EMBL/GenBank/DDBJ whole genome shotgun (WGS) entry which is preliminary data.</text>
</comment>
<reference evidence="4 5" key="1">
    <citation type="submission" date="2024-08" db="EMBL/GenBank/DDBJ databases">
        <title>Tateyamaria sp. nov., isolated from marine algae.</title>
        <authorList>
            <person name="Choi B.J."/>
            <person name="Kim J.M."/>
            <person name="Lee J.K."/>
            <person name="Choi D.G."/>
            <person name="Bayburt H."/>
            <person name="Baek J.H."/>
            <person name="Han D.M."/>
            <person name="Jeon C.O."/>
        </authorList>
    </citation>
    <scope>NUCLEOTIDE SEQUENCE [LARGE SCALE GENOMIC DNA]</scope>
    <source>
        <strain evidence="4 5">KMU-156</strain>
    </source>
</reference>
<evidence type="ECO:0000259" key="3">
    <source>
        <dbReference type="PROSITE" id="PS51755"/>
    </source>
</evidence>
<dbReference type="EMBL" id="JBHDIY010000002">
    <property type="protein sequence ID" value="MFL4471118.1"/>
    <property type="molecule type" value="Genomic_DNA"/>
</dbReference>
<keyword evidence="5" id="KW-1185">Reference proteome</keyword>
<accession>A0ABW8UVE6</accession>
<feature type="domain" description="OmpR/PhoB-type" evidence="3">
    <location>
        <begin position="1"/>
        <end position="23"/>
    </location>
</feature>
<dbReference type="Gene3D" id="1.10.10.10">
    <property type="entry name" value="Winged helix-like DNA-binding domain superfamily/Winged helix DNA-binding domain"/>
    <property type="match status" value="1"/>
</dbReference>
<proteinExistence type="predicted"/>
<dbReference type="Proteomes" id="UP001627408">
    <property type="component" value="Unassembled WGS sequence"/>
</dbReference>
<keyword evidence="1 2" id="KW-0238">DNA-binding</keyword>
<dbReference type="InterPro" id="IPR036388">
    <property type="entry name" value="WH-like_DNA-bd_sf"/>
</dbReference>
<evidence type="ECO:0000313" key="5">
    <source>
        <dbReference type="Proteomes" id="UP001627408"/>
    </source>
</evidence>
<dbReference type="InterPro" id="IPR001867">
    <property type="entry name" value="OmpR/PhoB-type_DNA-bd"/>
</dbReference>
<dbReference type="RefSeq" id="WP_407594284.1">
    <property type="nucleotide sequence ID" value="NZ_JBHDIY010000002.1"/>
</dbReference>
<feature type="DNA-binding region" description="OmpR/PhoB-type" evidence="2">
    <location>
        <begin position="1"/>
        <end position="23"/>
    </location>
</feature>